<dbReference type="EMBL" id="BAAAEN010000002">
    <property type="protein sequence ID" value="GAA0492395.1"/>
    <property type="molecule type" value="Genomic_DNA"/>
</dbReference>
<evidence type="ECO:0000313" key="1">
    <source>
        <dbReference type="EMBL" id="GAA0492395.1"/>
    </source>
</evidence>
<accession>A0ABP3L3B1</accession>
<name>A0ABP3L3B1_9BURK</name>
<gene>
    <name evidence="1" type="ORF">GCM10009097_05080</name>
</gene>
<dbReference type="RefSeq" id="WP_343927073.1">
    <property type="nucleotide sequence ID" value="NZ_BAAAEN010000002.1"/>
</dbReference>
<proteinExistence type="predicted"/>
<keyword evidence="2" id="KW-1185">Reference proteome</keyword>
<protein>
    <submittedName>
        <fullName evidence="1">Uncharacterized protein</fullName>
    </submittedName>
</protein>
<reference evidence="2" key="1">
    <citation type="journal article" date="2019" name="Int. J. Syst. Evol. Microbiol.">
        <title>The Global Catalogue of Microorganisms (GCM) 10K type strain sequencing project: providing services to taxonomists for standard genome sequencing and annotation.</title>
        <authorList>
            <consortium name="The Broad Institute Genomics Platform"/>
            <consortium name="The Broad Institute Genome Sequencing Center for Infectious Disease"/>
            <person name="Wu L."/>
            <person name="Ma J."/>
        </authorList>
    </citation>
    <scope>NUCLEOTIDE SEQUENCE [LARGE SCALE GENOMIC DNA]</scope>
    <source>
        <strain evidence="2">JCM 14330</strain>
    </source>
</reference>
<comment type="caution">
    <text evidence="1">The sequence shown here is derived from an EMBL/GenBank/DDBJ whole genome shotgun (WGS) entry which is preliminary data.</text>
</comment>
<sequence>MPSLPMTKDGEALPFQIGSTETGVALQIGDRSTEYFVVLELPPAQAIMLGEALARAGRKLCN</sequence>
<organism evidence="1 2">
    <name type="scientific">Pigmentiphaga daeguensis</name>
    <dbReference type="NCBI Taxonomy" id="414049"/>
    <lineage>
        <taxon>Bacteria</taxon>
        <taxon>Pseudomonadati</taxon>
        <taxon>Pseudomonadota</taxon>
        <taxon>Betaproteobacteria</taxon>
        <taxon>Burkholderiales</taxon>
        <taxon>Alcaligenaceae</taxon>
        <taxon>Pigmentiphaga</taxon>
    </lineage>
</organism>
<evidence type="ECO:0000313" key="2">
    <source>
        <dbReference type="Proteomes" id="UP001501706"/>
    </source>
</evidence>
<dbReference type="Proteomes" id="UP001501706">
    <property type="component" value="Unassembled WGS sequence"/>
</dbReference>